<sequence length="146" mass="16441">MERKEANRSHVRGSASDPVEGGEKKLGIQNDGEFNWSAGSKDHETENDTYISKYAETTGHDESDELMKQLADLETGNKRVPATFPKQTRKQRRSKHERCPSLENIVYLMMCCEPEGELPFLEPNPGIKRPPVTVFQPLPPPPPPTL</sequence>
<evidence type="ECO:0000313" key="3">
    <source>
        <dbReference type="RefSeq" id="XP_018824931.1"/>
    </source>
</evidence>
<feature type="region of interest" description="Disordered" evidence="1">
    <location>
        <begin position="123"/>
        <end position="146"/>
    </location>
</feature>
<dbReference type="GeneID" id="108994255"/>
<feature type="region of interest" description="Disordered" evidence="1">
    <location>
        <begin position="73"/>
        <end position="97"/>
    </location>
</feature>
<evidence type="ECO:0000256" key="1">
    <source>
        <dbReference type="SAM" id="MobiDB-lite"/>
    </source>
</evidence>
<name>A0A2I4EZV8_JUGRE</name>
<feature type="compositionally biased region" description="Basic residues" evidence="1">
    <location>
        <begin position="87"/>
        <end position="96"/>
    </location>
</feature>
<feature type="region of interest" description="Disordered" evidence="1">
    <location>
        <begin position="1"/>
        <end position="45"/>
    </location>
</feature>
<reference evidence="3" key="1">
    <citation type="submission" date="2025-08" db="UniProtKB">
        <authorList>
            <consortium name="RefSeq"/>
        </authorList>
    </citation>
    <scope>IDENTIFICATION</scope>
    <source>
        <tissue evidence="3">Leaves</tissue>
    </source>
</reference>
<feature type="compositionally biased region" description="Pro residues" evidence="1">
    <location>
        <begin position="137"/>
        <end position="146"/>
    </location>
</feature>
<dbReference type="RefSeq" id="XP_018824931.1">
    <property type="nucleotide sequence ID" value="XM_018969386.2"/>
</dbReference>
<dbReference type="AlphaFoldDB" id="A0A2I4EZV8"/>
<dbReference type="KEGG" id="jre:108994255"/>
<proteinExistence type="predicted"/>
<gene>
    <name evidence="3" type="primary">LOC108994255</name>
</gene>
<keyword evidence="2" id="KW-1185">Reference proteome</keyword>
<evidence type="ECO:0000313" key="2">
    <source>
        <dbReference type="Proteomes" id="UP000235220"/>
    </source>
</evidence>
<protein>
    <submittedName>
        <fullName evidence="3">Uncharacterized protein LOC108994255</fullName>
    </submittedName>
</protein>
<accession>A0A2I4EZV8</accession>
<dbReference type="Proteomes" id="UP000235220">
    <property type="component" value="Chromosome 6"/>
</dbReference>
<organism evidence="2 3">
    <name type="scientific">Juglans regia</name>
    <name type="common">English walnut</name>
    <dbReference type="NCBI Taxonomy" id="51240"/>
    <lineage>
        <taxon>Eukaryota</taxon>
        <taxon>Viridiplantae</taxon>
        <taxon>Streptophyta</taxon>
        <taxon>Embryophyta</taxon>
        <taxon>Tracheophyta</taxon>
        <taxon>Spermatophyta</taxon>
        <taxon>Magnoliopsida</taxon>
        <taxon>eudicotyledons</taxon>
        <taxon>Gunneridae</taxon>
        <taxon>Pentapetalae</taxon>
        <taxon>rosids</taxon>
        <taxon>fabids</taxon>
        <taxon>Fagales</taxon>
        <taxon>Juglandaceae</taxon>
        <taxon>Juglans</taxon>
    </lineage>
</organism>
<dbReference type="Gramene" id="Jr06_05970_p1">
    <property type="protein sequence ID" value="cds.Jr06_05970_p1"/>
    <property type="gene ID" value="Jr06_05970"/>
</dbReference>